<evidence type="ECO:0000313" key="3">
    <source>
        <dbReference type="Proteomes" id="UP000306196"/>
    </source>
</evidence>
<evidence type="ECO:0008006" key="4">
    <source>
        <dbReference type="Google" id="ProtNLM"/>
    </source>
</evidence>
<dbReference type="EMBL" id="VAUV01000001">
    <property type="protein sequence ID" value="TLD72752.1"/>
    <property type="molecule type" value="Genomic_DNA"/>
</dbReference>
<comment type="caution">
    <text evidence="2">The sequence shown here is derived from an EMBL/GenBank/DDBJ whole genome shotgun (WGS) entry which is preliminary data.</text>
</comment>
<reference evidence="2 3" key="1">
    <citation type="submission" date="2019-05" db="EMBL/GenBank/DDBJ databases">
        <title>Verrucobacter flavum gen. nov., sp. nov. a new member of the family Verrucomicrobiaceae.</title>
        <authorList>
            <person name="Szuroczki S."/>
            <person name="Abbaszade G."/>
            <person name="Szabo A."/>
            <person name="Felfoldi T."/>
            <person name="Schumann P."/>
            <person name="Boka K."/>
            <person name="Keki Z."/>
            <person name="Toumi M."/>
            <person name="Toth E."/>
        </authorList>
    </citation>
    <scope>NUCLEOTIDE SEQUENCE [LARGE SCALE GENOMIC DNA]</scope>
    <source>
        <strain evidence="2 3">MG-N-17</strain>
    </source>
</reference>
<name>A0A5R8KKC7_9BACT</name>
<dbReference type="InterPro" id="IPR013425">
    <property type="entry name" value="Autotrns_rpt"/>
</dbReference>
<dbReference type="OrthoDB" id="200362at2"/>
<dbReference type="SUPFAM" id="SSF51126">
    <property type="entry name" value="Pectin lyase-like"/>
    <property type="match status" value="3"/>
</dbReference>
<accession>A0A5R8KKC7</accession>
<proteinExistence type="predicted"/>
<keyword evidence="1" id="KW-0732">Signal</keyword>
<dbReference type="Pfam" id="PF12951">
    <property type="entry name" value="PATR"/>
    <property type="match status" value="9"/>
</dbReference>
<dbReference type="Proteomes" id="UP000306196">
    <property type="component" value="Unassembled WGS sequence"/>
</dbReference>
<gene>
    <name evidence="2" type="ORF">FEM03_01370</name>
</gene>
<evidence type="ECO:0000313" key="2">
    <source>
        <dbReference type="EMBL" id="TLD72752.1"/>
    </source>
</evidence>
<organism evidence="2 3">
    <name type="scientific">Phragmitibacter flavus</name>
    <dbReference type="NCBI Taxonomy" id="2576071"/>
    <lineage>
        <taxon>Bacteria</taxon>
        <taxon>Pseudomonadati</taxon>
        <taxon>Verrucomicrobiota</taxon>
        <taxon>Verrucomicrobiia</taxon>
        <taxon>Verrucomicrobiales</taxon>
        <taxon>Verrucomicrobiaceae</taxon>
        <taxon>Phragmitibacter</taxon>
    </lineage>
</organism>
<dbReference type="NCBIfam" id="TIGR02601">
    <property type="entry name" value="autotrns_rpt"/>
    <property type="match status" value="8"/>
</dbReference>
<protein>
    <recommendedName>
        <fullName evidence="4">PEP-CTERM sorting domain-containing protein</fullName>
    </recommendedName>
</protein>
<sequence length="2356" mass="238083">MLLGSQIHAASMPVLPNLHFSSPMKTPDRSLPWRKLSLVAGISMSAVLAINPAVAQSTWVDSSGDHLWSNFLNWSTDESPAGTAVTFDATGLAPSGTVTSIVDQNFSVTNLTFNYNSPTNWHTLQIDPSTTLTTTGAMVMTTASAGVARLAITGDGSWVVDSGVATKNNFTLTNAGGSNATASILDMSGLANFTANVVNFNVGTGSGAPVYHLNLAKTTNITATNMRFGGSTGTGTLTGSQVNFGQTTNLNATHIMLGTGRTSINAAFQSGLTGTPTVTIRGLAGGVTRANLVLGANTPTSQYAAVQDGSSSPHGVVDFSAGSVDFLLQDFVLGLSGISDPNNGIGYGKGTFTFDQGTIDAVNVVLGRVLNIDTSPLNSPGGQANALHAQFNMNGGTLLANNISLAQNEDQAVGVNANSKAEFNMTAGTATVAGDIVMGSHSAINPSAGFSDAKMTVTGGVMTVGGNITEGVGGNNLSSLTLGGTATLDMTGGYINVDTFNANSGTLKNVAEIYDGEMVVANLTKGGTGTLILEGNNTYSGNTVVQNGILQVGRAGEVGNLGSGDVQLQLATSRLVFEQDGASIVTQNISGLGGITQSGGGRTILNGNNTYTGSTIVSSGILAVEDAAALGGTSGVEVESGASFRYLGSGALGLTQGITLADGSAVGMTLDGHVSTSAAVAASGNIQLQLQQLAGQTFAGGTKTLLAAGSGLNSATNYELLLFNVTNYSVDDFNRTDTAVTVTITEEATAPLMVWQGEKVDGYEQVWAVSDGETSNWGIYLGEDTEPGSTPLVPGMDSDVLVTRFFTDELGNLEMSLGADMAMNSVWFRGNEINDGLPPAEISLVDKNFSLTLGKSTYQDDIEAFNYSLQANSTGKVLLDINQVIFSDPDSVILTTETTDHLEIRAVVDGNGFTKIGTGLLTLSGTLANTYSGPVNVNEGVLALGKTDGQNAITGDLNINAGGDVNNPTQVRLLANEQIADTADVFVESGALLVLNGFNESIDELSGTGRVRNGVTGTATLTVGAGNGSSAFDGIIENGGASPILLALTKAGTGTFTLNSVNTYGGLTTVLDGTLRYGVNNAIAGGGVTVDGGIFDLNGFRDTVGTTTLDNGGQIIGDGSVMISGSTRQFRDGSVSVSLAGNGGISKTTDGTVVLSGDNRFRGGVSHSGGILRLESDTALGTLTGTTTINGGSNAGRVELTGGITISERLLIGARQGTGSVDAAALSNLSGNNTWAGNIEFTTGGSSYNFESQAGLFNITGNLTGRSETTNGRQLQFFGAGDGIVSGVIANGPGTNATYAFRKKGTGTWTLAAANTFTGLTQVQEGTLRLTNGLALQNSSAVDVSTGANFIYQSGMDQDLTVASLSLAGNHRLGVEMGNAIASTGVASTIVGGNIVLDVYGVSGMSYTTGTEYNVITGGAGSSLDNANYSLGNFYNFTNFTLNSAVGKEAGRVFLTVTEAAVIPDDFYWKGGFTGAPNEWAVSNGMTVGGMSNWTTDEQGLVNTALVPGADANVIFSASNSDFEDAPMVLGASMNIGTLTFRTPNTVNVEDYVNTLTLNGSSAITVQTGSGLVSLNTNLIFANAAGVINVAAGEELGIGAVGGSNGFTKTGDGTLRFLQGGSSSHTGLVKLEAGTSLFNRGYGANSVSGDLEIGTAGGSAATARLIDGEQIADTSDVLINSGGVLDLNGQLETIAGLTGSGVVTSSGTGDAELTVGAGNATAVFNGTITEGVGGLFSLIKVGSGTQTFNQALSYSGTTEVIGGELRLASGGSIGVASSTAGNLRVGVVSGSTPAAPAKLVVDAGAELRVGNGAESLFEVGRGGLNVELAGTGGVGEVDLSASSNFTANVGRFLIGVENDGEAAGPSTGVVRLAQNNNITAATEVIVGDSMNSGNGGTSSLAFGSGINNVTTPLLVIGGRKLSANATIEAGGTLILESGATNPTGFTDLRVGYNNSGTASNPTAIMDMRGGTLVAELEELSVGYKINGGTGSANGSLYLGTSAGNNVSAITVTIGRLDGAATTDTKGLMSMEGGNVSVAGNVLLGQLGGASGTVEGRLEIAGGTFTVAGAGDITTTNNERSTSIVEVDGGTLNMGLGNINVDQLIARSGALANVGGIYNGSGVSVANQMTLTKTSAGILRLEGSNSYSGATQVNEGTLLVIGNNSLGGNFRVESGAVLGGSGTISPLAGNSVVIATGGALSIGDNALEAAHLDINTSGAGALVFENNSFLMFDLFGPGGQGDIIEDSYSDQLDITGTLTVGEMVQLSVSSSDIGGWEIGDTWQLINWENLGQADGRGNDFLFIDGANVASEGLSWDLSDLYVGGTITLAVIPEPTRAILWLFGTVAMLMRRRRRIEC</sequence>
<dbReference type="InterPro" id="IPR011050">
    <property type="entry name" value="Pectin_lyase_fold/virulence"/>
</dbReference>
<evidence type="ECO:0000256" key="1">
    <source>
        <dbReference type="ARBA" id="ARBA00022729"/>
    </source>
</evidence>
<keyword evidence="3" id="KW-1185">Reference proteome</keyword>